<sequence length="171" mass="19484">MKHIFYVVVVSLVFVSCQQNKIGFIDNGTVINGFQKKKDVEAKFQSKEEAFRKKADSISKAFELEVKETQTTARKSSQVKAQELMSGLQQKQQMLQQQMQFEQQQLTQAFQAEIDSVIVDVKAFVKEYGKKNGYNFVFGTSENAASVLYGEEQADLTEIILNALNEDYNKE</sequence>
<evidence type="ECO:0000256" key="1">
    <source>
        <dbReference type="ARBA" id="ARBA00009091"/>
    </source>
</evidence>
<name>A0A5C4SS06_9FLAO</name>
<dbReference type="EMBL" id="VDCS01000001">
    <property type="protein sequence ID" value="TNJ47062.1"/>
    <property type="molecule type" value="Genomic_DNA"/>
</dbReference>
<comment type="caution">
    <text evidence="3">The sequence shown here is derived from an EMBL/GenBank/DDBJ whole genome shotgun (WGS) entry which is preliminary data.</text>
</comment>
<dbReference type="PROSITE" id="PS51257">
    <property type="entry name" value="PROKAR_LIPOPROTEIN"/>
    <property type="match status" value="1"/>
</dbReference>
<protein>
    <submittedName>
        <fullName evidence="3">OmpH family outer membrane protein</fullName>
    </submittedName>
</protein>
<proteinExistence type="inferred from homology"/>
<organism evidence="3 4">
    <name type="scientific">Allotamlana fucoidanivorans</name>
    <dbReference type="NCBI Taxonomy" id="2583814"/>
    <lineage>
        <taxon>Bacteria</taxon>
        <taxon>Pseudomonadati</taxon>
        <taxon>Bacteroidota</taxon>
        <taxon>Flavobacteriia</taxon>
        <taxon>Flavobacteriales</taxon>
        <taxon>Flavobacteriaceae</taxon>
        <taxon>Allotamlana</taxon>
    </lineage>
</organism>
<comment type="similarity">
    <text evidence="1">Belongs to the Skp family.</text>
</comment>
<accession>A0A5C4SS06</accession>
<dbReference type="InterPro" id="IPR024930">
    <property type="entry name" value="Skp_dom_sf"/>
</dbReference>
<dbReference type="GO" id="GO:0051082">
    <property type="term" value="F:unfolded protein binding"/>
    <property type="evidence" value="ECO:0007669"/>
    <property type="project" value="InterPro"/>
</dbReference>
<dbReference type="GO" id="GO:0050821">
    <property type="term" value="P:protein stabilization"/>
    <property type="evidence" value="ECO:0007669"/>
    <property type="project" value="TreeGrafter"/>
</dbReference>
<dbReference type="OrthoDB" id="1145062at2"/>
<dbReference type="AlphaFoldDB" id="A0A5C4SS06"/>
<keyword evidence="2" id="KW-0732">Signal</keyword>
<dbReference type="GO" id="GO:0005829">
    <property type="term" value="C:cytosol"/>
    <property type="evidence" value="ECO:0007669"/>
    <property type="project" value="TreeGrafter"/>
</dbReference>
<evidence type="ECO:0000313" key="3">
    <source>
        <dbReference type="EMBL" id="TNJ47062.1"/>
    </source>
</evidence>
<dbReference type="SUPFAM" id="SSF111384">
    <property type="entry name" value="OmpH-like"/>
    <property type="match status" value="1"/>
</dbReference>
<dbReference type="RefSeq" id="WP_139694524.1">
    <property type="nucleotide sequence ID" value="NZ_CP074074.1"/>
</dbReference>
<dbReference type="PANTHER" id="PTHR35089:SF1">
    <property type="entry name" value="CHAPERONE PROTEIN SKP"/>
    <property type="match status" value="1"/>
</dbReference>
<dbReference type="Proteomes" id="UP000308713">
    <property type="component" value="Unassembled WGS sequence"/>
</dbReference>
<keyword evidence="4" id="KW-1185">Reference proteome</keyword>
<evidence type="ECO:0000313" key="4">
    <source>
        <dbReference type="Proteomes" id="UP000308713"/>
    </source>
</evidence>
<dbReference type="Pfam" id="PF03938">
    <property type="entry name" value="OmpH"/>
    <property type="match status" value="1"/>
</dbReference>
<evidence type="ECO:0000256" key="2">
    <source>
        <dbReference type="ARBA" id="ARBA00022729"/>
    </source>
</evidence>
<dbReference type="SMART" id="SM00935">
    <property type="entry name" value="OmpH"/>
    <property type="match status" value="1"/>
</dbReference>
<dbReference type="InterPro" id="IPR005632">
    <property type="entry name" value="Chaperone_Skp"/>
</dbReference>
<dbReference type="Gene3D" id="3.30.910.20">
    <property type="entry name" value="Skp domain"/>
    <property type="match status" value="1"/>
</dbReference>
<dbReference type="PANTHER" id="PTHR35089">
    <property type="entry name" value="CHAPERONE PROTEIN SKP"/>
    <property type="match status" value="1"/>
</dbReference>
<reference evidence="3 4" key="1">
    <citation type="submission" date="2019-05" db="EMBL/GenBank/DDBJ databases">
        <title>Tamlana fucoidanivorans sp. nov., isolated from the surface of algae collected from Fujian province in China.</title>
        <authorList>
            <person name="Li J."/>
        </authorList>
    </citation>
    <scope>NUCLEOTIDE SEQUENCE [LARGE SCALE GENOMIC DNA]</scope>
    <source>
        <strain evidence="3 4">CW2-9</strain>
    </source>
</reference>
<gene>
    <name evidence="3" type="ORF">FGF67_00640</name>
</gene>